<dbReference type="Pfam" id="PF02777">
    <property type="entry name" value="Sod_Fe_C"/>
    <property type="match status" value="2"/>
</dbReference>
<reference evidence="3 4" key="1">
    <citation type="journal article" date="2013" name="Fungal Biol.">
        <title>Analysis of microsatellite markers in the genome of the plant pathogen Ceratocystis fimbriata.</title>
        <authorList>
            <person name="Simpson M.C."/>
            <person name="Wilken P.M."/>
            <person name="Coetzee M.P."/>
            <person name="Wingfield M.J."/>
            <person name="Wingfield B.D."/>
        </authorList>
    </citation>
    <scope>NUCLEOTIDE SEQUENCE [LARGE SCALE GENOMIC DNA]</scope>
    <source>
        <strain evidence="3 4">CBS 114723</strain>
    </source>
</reference>
<dbReference type="EMBL" id="APWK03000007">
    <property type="protein sequence ID" value="PHH55854.1"/>
    <property type="molecule type" value="Genomic_DNA"/>
</dbReference>
<dbReference type="GO" id="GO:0005840">
    <property type="term" value="C:ribosome"/>
    <property type="evidence" value="ECO:0007669"/>
    <property type="project" value="UniProtKB-KW"/>
</dbReference>
<dbReference type="InterPro" id="IPR036324">
    <property type="entry name" value="Mn/Fe_SOD_N_sf"/>
</dbReference>
<dbReference type="GO" id="GO:0004784">
    <property type="term" value="F:superoxide dismutase activity"/>
    <property type="evidence" value="ECO:0007669"/>
    <property type="project" value="InterPro"/>
</dbReference>
<proteinExistence type="predicted"/>
<keyword evidence="3" id="KW-0687">Ribonucleoprotein</keyword>
<dbReference type="PANTHER" id="PTHR43595">
    <property type="entry name" value="37S RIBOSOMAL PROTEIN S26, MITOCHONDRIAL"/>
    <property type="match status" value="1"/>
</dbReference>
<organism evidence="3 4">
    <name type="scientific">Ceratocystis fimbriata CBS 114723</name>
    <dbReference type="NCBI Taxonomy" id="1035309"/>
    <lineage>
        <taxon>Eukaryota</taxon>
        <taxon>Fungi</taxon>
        <taxon>Dikarya</taxon>
        <taxon>Ascomycota</taxon>
        <taxon>Pezizomycotina</taxon>
        <taxon>Sordariomycetes</taxon>
        <taxon>Hypocreomycetidae</taxon>
        <taxon>Microascales</taxon>
        <taxon>Ceratocystidaceae</taxon>
        <taxon>Ceratocystis</taxon>
    </lineage>
</organism>
<keyword evidence="3" id="KW-0689">Ribosomal protein</keyword>
<dbReference type="Proteomes" id="UP000222788">
    <property type="component" value="Unassembled WGS sequence"/>
</dbReference>
<reference evidence="3 4" key="2">
    <citation type="journal article" date="2013" name="IMA Fungus">
        <title>IMA Genome-F 1: Ceratocystis fimbriata: Draft nuclear genome sequence for the plant pathogen, Ceratocystis fimbriata.</title>
        <authorList>
            <person name="Wilken P.M."/>
            <person name="Steenkamp E.T."/>
            <person name="Wingfield M.J."/>
            <person name="de Beer Z.W."/>
            <person name="Wingfield B.D."/>
        </authorList>
    </citation>
    <scope>NUCLEOTIDE SEQUENCE [LARGE SCALE GENOMIC DNA]</scope>
    <source>
        <strain evidence="3 4">CBS 114723</strain>
    </source>
</reference>
<dbReference type="Gene3D" id="3.55.40.20">
    <property type="entry name" value="Iron/manganese superoxide dismutase, C-terminal domain"/>
    <property type="match status" value="1"/>
</dbReference>
<evidence type="ECO:0000313" key="3">
    <source>
        <dbReference type="EMBL" id="PHH55854.1"/>
    </source>
</evidence>
<dbReference type="InterPro" id="IPR036314">
    <property type="entry name" value="SOD_C_sf"/>
</dbReference>
<dbReference type="InterPro" id="IPR019832">
    <property type="entry name" value="Mn/Fe_SOD_C"/>
</dbReference>
<accession>A0A2C5XK48</accession>
<dbReference type="GO" id="GO:0005737">
    <property type="term" value="C:cytoplasm"/>
    <property type="evidence" value="ECO:0007669"/>
    <property type="project" value="TreeGrafter"/>
</dbReference>
<dbReference type="GO" id="GO:0046872">
    <property type="term" value="F:metal ion binding"/>
    <property type="evidence" value="ECO:0007669"/>
    <property type="project" value="InterPro"/>
</dbReference>
<dbReference type="AlphaFoldDB" id="A0A2C5XK48"/>
<evidence type="ECO:0000259" key="2">
    <source>
        <dbReference type="Pfam" id="PF02777"/>
    </source>
</evidence>
<dbReference type="PANTHER" id="PTHR43595:SF2">
    <property type="entry name" value="SMALL RIBOSOMAL SUBUNIT PROTEIN MS42"/>
    <property type="match status" value="1"/>
</dbReference>
<protein>
    <submittedName>
        <fullName evidence="3">Putative 37S ribosomal protein S26A</fullName>
    </submittedName>
</protein>
<feature type="domain" description="Manganese/iron superoxide dismutase C-terminal" evidence="2">
    <location>
        <begin position="140"/>
        <end position="195"/>
    </location>
</feature>
<evidence type="ECO:0000256" key="1">
    <source>
        <dbReference type="ARBA" id="ARBA00037226"/>
    </source>
</evidence>
<dbReference type="SUPFAM" id="SSF46609">
    <property type="entry name" value="Fe,Mn superoxide dismutase (SOD), N-terminal domain"/>
    <property type="match status" value="1"/>
</dbReference>
<comment type="function">
    <text evidence="1">Component of the mitochondrial ribosome (mitoribosome), a dedicated translation machinery responsible for the synthesis of mitochondrial genome-encoded proteins, including at least some of the essential transmembrane subunits of the mitochondrial respiratory chain. The mitoribosomes are attached to the mitochondrial inner membrane and translation products are cotranslationally integrated into the membrane.</text>
</comment>
<keyword evidence="4" id="KW-1185">Reference proteome</keyword>
<feature type="domain" description="Manganese/iron superoxide dismutase C-terminal" evidence="2">
    <location>
        <begin position="239"/>
        <end position="280"/>
    </location>
</feature>
<name>A0A2C5XK48_9PEZI</name>
<dbReference type="STRING" id="1035309.A0A2C5XK48"/>
<dbReference type="OrthoDB" id="275227at2759"/>
<evidence type="ECO:0000313" key="4">
    <source>
        <dbReference type="Proteomes" id="UP000222788"/>
    </source>
</evidence>
<gene>
    <name evidence="3" type="ORF">CFIMG_008442RA00001</name>
</gene>
<comment type="caution">
    <text evidence="3">The sequence shown here is derived from an EMBL/GenBank/DDBJ whole genome shotgun (WGS) entry which is preliminary data.</text>
</comment>
<sequence>MFRSSLRIPGAVSLLPRPLAAARPAAFIAATRARAMHSTSEVSAMHRVPKLDYAIENGISEFLSPGALDIAWTRYMSMTLEHLSNVVYDTEFADKEVKNIVTMTARDPETAHIFNYASAAHNNHIFFQMLDNNPAEMPIKLQTDLQMSFGTIDNLRREMIGTALAMFGPGFVWLVKTAMNEYRVMNTYLAGSPYPTAHWRAQTMDMNTLGANNSASSFIESTQTRAPSAKSSVPPGGVAVTPLLCLNTWEHVWLTDYGIEGKKQYCMNWWHKINWSKVEHLAGTVRVASEPTDPDKLRKSATA</sequence>
<dbReference type="SUPFAM" id="SSF54719">
    <property type="entry name" value="Fe,Mn superoxide dismutase (SOD), C-terminal domain"/>
    <property type="match status" value="1"/>
</dbReference>